<feature type="region of interest" description="Disordered" evidence="2">
    <location>
        <begin position="256"/>
        <end position="294"/>
    </location>
</feature>
<feature type="compositionally biased region" description="Low complexity" evidence="2">
    <location>
        <begin position="275"/>
        <end position="294"/>
    </location>
</feature>
<dbReference type="CDD" id="cd23307">
    <property type="entry name" value="beta-trefoil_FGF8-like"/>
    <property type="match status" value="1"/>
</dbReference>
<dbReference type="Gene3D" id="2.80.10.50">
    <property type="match status" value="1"/>
</dbReference>
<sequence length="294" mass="34902">MARNMNIAWLPLLVILSISVQDSFEKSDDELLEQRFFEPMYKKGKTTTDPKSLPFRRVTQLYSRNSREHIRILPNRKIDAMGKDGDKYAKIIIESDNFGRVRIRGAATNYYLCIDKRGQIRARVKGRRKDNCIFREHFAENAFTEFTSVNKNNLYIAFNRRGRQRACNKTRSGMKAVQFIERPLRFQWLYKGRKTRKNKRNGQIEQGFSNQSQTICITVKSWREWRKYLKWRKQQKKLRRKRKSKLLAERKKVREMSTVVPPMIPRDSTTNPRISQSMSTRSSSSNTRMSSTKQ</sequence>
<keyword evidence="4" id="KW-1185">Reference proteome</keyword>
<gene>
    <name evidence="5" type="primary">LOC116292037</name>
</gene>
<keyword evidence="3" id="KW-0732">Signal</keyword>
<evidence type="ECO:0000313" key="4">
    <source>
        <dbReference type="Proteomes" id="UP000515163"/>
    </source>
</evidence>
<comment type="similarity">
    <text evidence="1">Belongs to the heparin-binding growth factors family.</text>
</comment>
<dbReference type="PANTHER" id="PTHR11486">
    <property type="entry name" value="FIBROBLAST GROWTH FACTOR"/>
    <property type="match status" value="1"/>
</dbReference>
<dbReference type="GO" id="GO:0008083">
    <property type="term" value="F:growth factor activity"/>
    <property type="evidence" value="ECO:0007669"/>
    <property type="project" value="InterPro"/>
</dbReference>
<dbReference type="OrthoDB" id="5988014at2759"/>
<feature type="signal peptide" evidence="3">
    <location>
        <begin position="1"/>
        <end position="25"/>
    </location>
</feature>
<dbReference type="GeneID" id="116292037"/>
<dbReference type="SUPFAM" id="SSF50353">
    <property type="entry name" value="Cytokine"/>
    <property type="match status" value="1"/>
</dbReference>
<accession>A0A6P8HFE4</accession>
<organism evidence="4 5">
    <name type="scientific">Actinia tenebrosa</name>
    <name type="common">Australian red waratah sea anemone</name>
    <dbReference type="NCBI Taxonomy" id="6105"/>
    <lineage>
        <taxon>Eukaryota</taxon>
        <taxon>Metazoa</taxon>
        <taxon>Cnidaria</taxon>
        <taxon>Anthozoa</taxon>
        <taxon>Hexacorallia</taxon>
        <taxon>Actiniaria</taxon>
        <taxon>Actiniidae</taxon>
        <taxon>Actinia</taxon>
    </lineage>
</organism>
<dbReference type="KEGG" id="aten:116292037"/>
<dbReference type="SMART" id="SM00442">
    <property type="entry name" value="FGF"/>
    <property type="match status" value="1"/>
</dbReference>
<dbReference type="Pfam" id="PF00167">
    <property type="entry name" value="FGF"/>
    <property type="match status" value="1"/>
</dbReference>
<dbReference type="Proteomes" id="UP000515163">
    <property type="component" value="Unplaced"/>
</dbReference>
<dbReference type="AlphaFoldDB" id="A0A6P8HFE4"/>
<evidence type="ECO:0000256" key="1">
    <source>
        <dbReference type="ARBA" id="ARBA00007936"/>
    </source>
</evidence>
<protein>
    <submittedName>
        <fullName evidence="5">Fibroblast growth factor 8-like</fullName>
    </submittedName>
</protein>
<dbReference type="FunCoup" id="A0A6P8HFE4">
    <property type="interactions" value="593"/>
</dbReference>
<name>A0A6P8HFE4_ACTTE</name>
<dbReference type="InterPro" id="IPR008996">
    <property type="entry name" value="IL1/FGF"/>
</dbReference>
<dbReference type="InParanoid" id="A0A6P8HFE4"/>
<evidence type="ECO:0000313" key="5">
    <source>
        <dbReference type="RefSeq" id="XP_031555139.1"/>
    </source>
</evidence>
<evidence type="ECO:0000256" key="3">
    <source>
        <dbReference type="SAM" id="SignalP"/>
    </source>
</evidence>
<feature type="chain" id="PRO_5027947739" evidence="3">
    <location>
        <begin position="26"/>
        <end position="294"/>
    </location>
</feature>
<proteinExistence type="inferred from homology"/>
<dbReference type="RefSeq" id="XP_031555139.1">
    <property type="nucleotide sequence ID" value="XM_031699279.1"/>
</dbReference>
<evidence type="ECO:0000256" key="2">
    <source>
        <dbReference type="SAM" id="MobiDB-lite"/>
    </source>
</evidence>
<dbReference type="InterPro" id="IPR002209">
    <property type="entry name" value="Fibroblast_GF_fam"/>
</dbReference>
<reference evidence="5" key="1">
    <citation type="submission" date="2025-08" db="UniProtKB">
        <authorList>
            <consortium name="RefSeq"/>
        </authorList>
    </citation>
    <scope>IDENTIFICATION</scope>
    <source>
        <tissue evidence="5">Tentacle</tissue>
    </source>
</reference>